<evidence type="ECO:0000259" key="1">
    <source>
        <dbReference type="PROSITE" id="PS50968"/>
    </source>
</evidence>
<reference evidence="2 3" key="1">
    <citation type="submission" date="2019-01" db="EMBL/GenBank/DDBJ databases">
        <title>Nuclear Genome Assembly of the Microalgal Biofuel strain Nannochloropsis salina CCMP1776.</title>
        <authorList>
            <person name="Hovde B."/>
        </authorList>
    </citation>
    <scope>NUCLEOTIDE SEQUENCE [LARGE SCALE GENOMIC DNA]</scope>
    <source>
        <strain evidence="2 3">CCMP1776</strain>
    </source>
</reference>
<dbReference type="SUPFAM" id="SSF51230">
    <property type="entry name" value="Single hybrid motif"/>
    <property type="match status" value="1"/>
</dbReference>
<dbReference type="InterPro" id="IPR045257">
    <property type="entry name" value="E2/Pdx1"/>
</dbReference>
<keyword evidence="3" id="KW-1185">Reference proteome</keyword>
<dbReference type="Gene3D" id="2.40.50.100">
    <property type="match status" value="1"/>
</dbReference>
<sequence>MVLSAGTRRLFNPLQSVFCVRAAVCKPVQPYRRCGLSALVRTLRREHSTAFIPTHRRLSTAGGSGDNGTQSHDPPHFKLILPDIGQTSKTGNLTRWRKAEGDVIKNGDVVCEVEMDQFNVGMEVDDKGYLARILVPAGTRGVPAGEALAVFVYEEQYKDAFSSLPRYHAGGGGASEKSAGAEESEMAIDGVSLLKFLHKLVRNGSIKDKEFAQKLQTLARHEDKQLLRVFEASFEGEGPRREEDFDLEFFLEEGRGVVHDMEAAMCKAGEEGKGEPVEK</sequence>
<dbReference type="Pfam" id="PF00364">
    <property type="entry name" value="Biotin_lipoyl"/>
    <property type="match status" value="1"/>
</dbReference>
<dbReference type="PROSITE" id="PS50968">
    <property type="entry name" value="BIOTINYL_LIPOYL"/>
    <property type="match status" value="1"/>
</dbReference>
<dbReference type="OrthoDB" id="537444at2759"/>
<feature type="domain" description="Lipoyl-binding" evidence="1">
    <location>
        <begin position="76"/>
        <end position="152"/>
    </location>
</feature>
<protein>
    <recommendedName>
        <fullName evidence="1">Lipoyl-binding domain-containing protein</fullName>
    </recommendedName>
</protein>
<evidence type="ECO:0000313" key="2">
    <source>
        <dbReference type="EMBL" id="TFJ83922.1"/>
    </source>
</evidence>
<gene>
    <name evidence="2" type="ORF">NSK_005018</name>
</gene>
<name>A0A4D9CXA7_9STRA</name>
<dbReference type="InterPro" id="IPR000089">
    <property type="entry name" value="Biotin_lipoyl"/>
</dbReference>
<dbReference type="Proteomes" id="UP000355283">
    <property type="component" value="Unassembled WGS sequence"/>
</dbReference>
<dbReference type="PANTHER" id="PTHR23151:SF90">
    <property type="entry name" value="DIHYDROLIPOYLLYSINE-RESIDUE ACETYLTRANSFERASE COMPONENT OF PYRUVATE DEHYDROGENASE COMPLEX, MITOCHONDRIAL-RELATED"/>
    <property type="match status" value="1"/>
</dbReference>
<evidence type="ECO:0000313" key="3">
    <source>
        <dbReference type="Proteomes" id="UP000355283"/>
    </source>
</evidence>
<dbReference type="InterPro" id="IPR011053">
    <property type="entry name" value="Single_hybrid_motif"/>
</dbReference>
<dbReference type="PANTHER" id="PTHR23151">
    <property type="entry name" value="DIHYDROLIPOAMIDE ACETYL/SUCCINYL-TRANSFERASE-RELATED"/>
    <property type="match status" value="1"/>
</dbReference>
<comment type="caution">
    <text evidence="2">The sequence shown here is derived from an EMBL/GenBank/DDBJ whole genome shotgun (WGS) entry which is preliminary data.</text>
</comment>
<dbReference type="GO" id="GO:0006086">
    <property type="term" value="P:pyruvate decarboxylation to acetyl-CoA"/>
    <property type="evidence" value="ECO:0007669"/>
    <property type="project" value="InterPro"/>
</dbReference>
<accession>A0A4D9CXA7</accession>
<proteinExistence type="predicted"/>
<dbReference type="GO" id="GO:0045254">
    <property type="term" value="C:pyruvate dehydrogenase complex"/>
    <property type="evidence" value="ECO:0007669"/>
    <property type="project" value="InterPro"/>
</dbReference>
<organism evidence="2 3">
    <name type="scientific">Nannochloropsis salina CCMP1776</name>
    <dbReference type="NCBI Taxonomy" id="1027361"/>
    <lineage>
        <taxon>Eukaryota</taxon>
        <taxon>Sar</taxon>
        <taxon>Stramenopiles</taxon>
        <taxon>Ochrophyta</taxon>
        <taxon>Eustigmatophyceae</taxon>
        <taxon>Eustigmatales</taxon>
        <taxon>Monodopsidaceae</taxon>
        <taxon>Microchloropsis</taxon>
        <taxon>Microchloropsis salina</taxon>
    </lineage>
</organism>
<dbReference type="EMBL" id="SDOX01000021">
    <property type="protein sequence ID" value="TFJ83922.1"/>
    <property type="molecule type" value="Genomic_DNA"/>
</dbReference>
<dbReference type="CDD" id="cd06849">
    <property type="entry name" value="lipoyl_domain"/>
    <property type="match status" value="1"/>
</dbReference>
<dbReference type="AlphaFoldDB" id="A0A4D9CXA7"/>